<name>A0A1I4CG94_9HYPH</name>
<gene>
    <name evidence="13" type="ORF">SAMN04488518_10989</name>
</gene>
<evidence type="ECO:0000256" key="8">
    <source>
        <dbReference type="ARBA" id="ARBA00023065"/>
    </source>
</evidence>
<dbReference type="PANTHER" id="PTHR11537:SF254">
    <property type="entry name" value="POTASSIUM VOLTAGE-GATED CHANNEL PROTEIN SHAB"/>
    <property type="match status" value="1"/>
</dbReference>
<keyword evidence="9 11" id="KW-0472">Membrane</keyword>
<feature type="transmembrane region" description="Helical" evidence="11">
    <location>
        <begin position="95"/>
        <end position="124"/>
    </location>
</feature>
<dbReference type="InterPro" id="IPR000595">
    <property type="entry name" value="cNMP-bd_dom"/>
</dbReference>
<evidence type="ECO:0000256" key="1">
    <source>
        <dbReference type="ARBA" id="ARBA00004141"/>
    </source>
</evidence>
<dbReference type="SUPFAM" id="SSF81324">
    <property type="entry name" value="Voltage-gated potassium channels"/>
    <property type="match status" value="1"/>
</dbReference>
<dbReference type="CDD" id="cd00038">
    <property type="entry name" value="CAP_ED"/>
    <property type="match status" value="1"/>
</dbReference>
<dbReference type="Gene3D" id="1.10.287.70">
    <property type="match status" value="1"/>
</dbReference>
<dbReference type="Pfam" id="PF00027">
    <property type="entry name" value="cNMP_binding"/>
    <property type="match status" value="1"/>
</dbReference>
<evidence type="ECO:0000256" key="4">
    <source>
        <dbReference type="ARBA" id="ARBA00022692"/>
    </source>
</evidence>
<feature type="transmembrane region" description="Helical" evidence="11">
    <location>
        <begin position="190"/>
        <end position="209"/>
    </location>
</feature>
<dbReference type="Gene3D" id="2.60.120.10">
    <property type="entry name" value="Jelly Rolls"/>
    <property type="match status" value="1"/>
</dbReference>
<evidence type="ECO:0000256" key="6">
    <source>
        <dbReference type="ARBA" id="ARBA00022958"/>
    </source>
</evidence>
<evidence type="ECO:0000256" key="9">
    <source>
        <dbReference type="ARBA" id="ARBA00023136"/>
    </source>
</evidence>
<dbReference type="InterPro" id="IPR005821">
    <property type="entry name" value="Ion_trans_dom"/>
</dbReference>
<organism evidence="13 14">
    <name type="scientific">Pseudovibrio ascidiaceicola</name>
    <dbReference type="NCBI Taxonomy" id="285279"/>
    <lineage>
        <taxon>Bacteria</taxon>
        <taxon>Pseudomonadati</taxon>
        <taxon>Pseudomonadota</taxon>
        <taxon>Alphaproteobacteria</taxon>
        <taxon>Hyphomicrobiales</taxon>
        <taxon>Stappiaceae</taxon>
        <taxon>Pseudovibrio</taxon>
    </lineage>
</organism>
<evidence type="ECO:0000313" key="14">
    <source>
        <dbReference type="Proteomes" id="UP000199598"/>
    </source>
</evidence>
<dbReference type="Pfam" id="PF00520">
    <property type="entry name" value="Ion_trans"/>
    <property type="match status" value="1"/>
</dbReference>
<dbReference type="PROSITE" id="PS00889">
    <property type="entry name" value="CNMP_BINDING_2"/>
    <property type="match status" value="1"/>
</dbReference>
<dbReference type="PANTHER" id="PTHR11537">
    <property type="entry name" value="VOLTAGE-GATED POTASSIUM CHANNEL"/>
    <property type="match status" value="1"/>
</dbReference>
<reference evidence="13 14" key="1">
    <citation type="submission" date="2016-10" db="EMBL/GenBank/DDBJ databases">
        <authorList>
            <person name="Varghese N."/>
            <person name="Submissions S."/>
        </authorList>
    </citation>
    <scope>NUCLEOTIDE SEQUENCE [LARGE SCALE GENOMIC DNA]</scope>
    <source>
        <strain evidence="13 14">DSM 16392</strain>
    </source>
</reference>
<feature type="transmembrane region" description="Helical" evidence="11">
    <location>
        <begin position="53"/>
        <end position="74"/>
    </location>
</feature>
<keyword evidence="7 11" id="KW-1133">Transmembrane helix</keyword>
<dbReference type="InterPro" id="IPR028325">
    <property type="entry name" value="VG_K_chnl"/>
</dbReference>
<dbReference type="EMBL" id="FOSK01000009">
    <property type="protein sequence ID" value="SFK79136.1"/>
    <property type="molecule type" value="Genomic_DNA"/>
</dbReference>
<evidence type="ECO:0000256" key="2">
    <source>
        <dbReference type="ARBA" id="ARBA00022448"/>
    </source>
</evidence>
<dbReference type="GO" id="GO:0034220">
    <property type="term" value="P:monoatomic ion transmembrane transport"/>
    <property type="evidence" value="ECO:0007669"/>
    <property type="project" value="UniProtKB-KW"/>
</dbReference>
<evidence type="ECO:0000256" key="11">
    <source>
        <dbReference type="SAM" id="Phobius"/>
    </source>
</evidence>
<keyword evidence="6" id="KW-0630">Potassium</keyword>
<evidence type="ECO:0000313" key="13">
    <source>
        <dbReference type="EMBL" id="SFK79136.1"/>
    </source>
</evidence>
<dbReference type="InterPro" id="IPR014710">
    <property type="entry name" value="RmlC-like_jellyroll"/>
</dbReference>
<comment type="caution">
    <text evidence="13">The sequence shown here is derived from an EMBL/GenBank/DDBJ whole genome shotgun (WGS) entry which is preliminary data.</text>
</comment>
<keyword evidence="3" id="KW-0633">Potassium transport</keyword>
<dbReference type="SUPFAM" id="SSF51206">
    <property type="entry name" value="cAMP-binding domain-like"/>
    <property type="match status" value="1"/>
</dbReference>
<comment type="subcellular location">
    <subcellularLocation>
        <location evidence="1">Membrane</location>
        <topology evidence="1">Multi-pass membrane protein</topology>
    </subcellularLocation>
</comment>
<keyword evidence="14" id="KW-1185">Reference proteome</keyword>
<evidence type="ECO:0000256" key="3">
    <source>
        <dbReference type="ARBA" id="ARBA00022538"/>
    </source>
</evidence>
<accession>A0A1I4CG94</accession>
<keyword evidence="4 11" id="KW-0812">Transmembrane</keyword>
<keyword evidence="2" id="KW-0813">Transport</keyword>
<dbReference type="InterPro" id="IPR018490">
    <property type="entry name" value="cNMP-bd_dom_sf"/>
</dbReference>
<keyword evidence="10 13" id="KW-0407">Ion channel</keyword>
<dbReference type="RefSeq" id="WP_093521299.1">
    <property type="nucleotide sequence ID" value="NZ_FOSK01000009.1"/>
</dbReference>
<dbReference type="PROSITE" id="PS00888">
    <property type="entry name" value="CNMP_BINDING_1"/>
    <property type="match status" value="1"/>
</dbReference>
<dbReference type="SMART" id="SM00100">
    <property type="entry name" value="cNMP"/>
    <property type="match status" value="1"/>
</dbReference>
<evidence type="ECO:0000259" key="12">
    <source>
        <dbReference type="PROSITE" id="PS50042"/>
    </source>
</evidence>
<dbReference type="PRINTS" id="PR00169">
    <property type="entry name" value="KCHANNEL"/>
</dbReference>
<feature type="domain" description="Cyclic nucleotide-binding" evidence="12">
    <location>
        <begin position="265"/>
        <end position="379"/>
    </location>
</feature>
<evidence type="ECO:0000256" key="7">
    <source>
        <dbReference type="ARBA" id="ARBA00022989"/>
    </source>
</evidence>
<proteinExistence type="predicted"/>
<keyword evidence="5" id="KW-0631">Potassium channel</keyword>
<dbReference type="PROSITE" id="PS50042">
    <property type="entry name" value="CNMP_BINDING_3"/>
    <property type="match status" value="1"/>
</dbReference>
<dbReference type="Proteomes" id="UP000199598">
    <property type="component" value="Unassembled WGS sequence"/>
</dbReference>
<evidence type="ECO:0000256" key="10">
    <source>
        <dbReference type="ARBA" id="ARBA00023303"/>
    </source>
</evidence>
<feature type="transmembrane region" description="Helical" evidence="11">
    <location>
        <begin position="221"/>
        <end position="245"/>
    </location>
</feature>
<feature type="transmembrane region" description="Helical" evidence="11">
    <location>
        <begin position="158"/>
        <end position="178"/>
    </location>
</feature>
<feature type="transmembrane region" description="Helical" evidence="11">
    <location>
        <begin position="21"/>
        <end position="41"/>
    </location>
</feature>
<evidence type="ECO:0000256" key="5">
    <source>
        <dbReference type="ARBA" id="ARBA00022826"/>
    </source>
</evidence>
<sequence>MAHSIKLKVYNLLERSSAGNRLAKQIDAILIVFIVLNVGLAVLETEPSIGEAYVWQIFLLDFVAGSIFAIEYLLRLWVSDLHPPLRKYGPLKARAVYAVQPLSLVDFIAVLPFWLSLFFASISWKSLVILRLLRFLKIARYSPAVRSLISAVVAEQRAIVGSLVLILGVALVAATLLYSVEHAVQPEHFGTIPSALWWAFSTLTTVGYGDVVPVTAMGKTIASVVMLMGYCLFALPVGIVGTAFAREIHSRDFVITWGMVATIPLFERLSAVEIAAVTELLHSHSVPAGQTICEKGEDGDSLYLIASGEVEEVFADHRILHGEGEHFGEASLFAHRKRTASAVARTPVQLMVLKMEDLRRFMDRKPAVARKIIDEAIDERRSHHTDVEFTS</sequence>
<dbReference type="InterPro" id="IPR018488">
    <property type="entry name" value="cNMP-bd_CS"/>
</dbReference>
<keyword evidence="8" id="KW-0406">Ion transport</keyword>
<protein>
    <submittedName>
        <fullName evidence="13">Voltage-gated potassium channel</fullName>
    </submittedName>
</protein>